<feature type="region of interest" description="Disordered" evidence="2">
    <location>
        <begin position="700"/>
        <end position="736"/>
    </location>
</feature>
<feature type="region of interest" description="Disordered" evidence="2">
    <location>
        <begin position="1"/>
        <end position="34"/>
    </location>
</feature>
<dbReference type="Gene3D" id="1.10.555.10">
    <property type="entry name" value="Rho GTPase activation protein"/>
    <property type="match status" value="1"/>
</dbReference>
<accession>A0A7I8VVD8</accession>
<dbReference type="Proteomes" id="UP000549394">
    <property type="component" value="Unassembled WGS sequence"/>
</dbReference>
<dbReference type="PANTHER" id="PTHR12635">
    <property type="entry name" value="RHO-GTPASE-ACTIVATING PROTEIN 6 FAMILY MEMBER"/>
    <property type="match status" value="1"/>
</dbReference>
<dbReference type="InterPro" id="IPR037863">
    <property type="entry name" value="RHOGAP6/36"/>
</dbReference>
<dbReference type="InterPro" id="IPR000198">
    <property type="entry name" value="RhoGAP_dom"/>
</dbReference>
<sequence>MDAEVLSNKFYNLQTQTDRTPPKQNRSAPGFYDAKDDVTKRPVYLQRLSSLPEYATCKGEIFRATRVRVARNASNGSDSGLQTSDSPSSSEASEGQDNIFSYQETSKSSMLRRRCSVDEILARHEAAAAAYVNKRRYSEQITPIECPLSTLQRFRRFSEHLRNPFTENETLKLRRNTSVTQKRLFKRKTDLSKSDGDLTAIDDYDYGFMNDNDSPTDTIKDKPPSSPSRNLIFTKKWKKKPKSSNCSWKPEDNCIWTHQEVSPDSPPQQISLQSTSVLRLTDVERIALQKIAFNKLQNANLSVSVNIPKDPSRRPQKKAGFLKRRTISGISGDSKHRAKDGVINTTFGQPIHKCLLRDFEGRPVQRLRRESLNVETTSRPSVRKSSSSSGGGISLDSESDISRSTLVDALSLQSSPSSSEHSRKDSRLNSLIPHEPLVPYIVQRCCSHLKNNGLNVLGIFRIGSSMKRIRQLRDEFDRSGNVTITNEYTPHDVGAVLKEYFRDLPDSLLTRVLYPAFLATTKLVGERRLEVLRLLIALLPVVNRDTLYLLLNFLHTVTLHSNDRLDEYGKVLQGNKMDSHNLARLFGPNILHQSKNTEFAVENEGAKTACTDIIEVTETLIDNYSTLFEISKEEHNEIFKFLMDNNPDAVNFLLVKKYSELRNKSEMNSKSDNGRLESSTPISPIISPLTSYLQVPQLTAATPSPRISPSPKSSRQSSEYDQHRPDRNEHSSSVRLRKVAISTQRPPSEPLYASRAPTNAELRERWFMETPQTYSLPYHIVDCSYTPAERAMTLPSSDSYRTWNLSKSKSVKEEPETLV</sequence>
<gene>
    <name evidence="4" type="ORF">DGYR_LOCUS8327</name>
</gene>
<evidence type="ECO:0000256" key="2">
    <source>
        <dbReference type="SAM" id="MobiDB-lite"/>
    </source>
</evidence>
<organism evidence="4 5">
    <name type="scientific">Dimorphilus gyrociliatus</name>
    <dbReference type="NCBI Taxonomy" id="2664684"/>
    <lineage>
        <taxon>Eukaryota</taxon>
        <taxon>Metazoa</taxon>
        <taxon>Spiralia</taxon>
        <taxon>Lophotrochozoa</taxon>
        <taxon>Annelida</taxon>
        <taxon>Polychaeta</taxon>
        <taxon>Polychaeta incertae sedis</taxon>
        <taxon>Dinophilidae</taxon>
        <taxon>Dimorphilus</taxon>
    </lineage>
</organism>
<dbReference type="Pfam" id="PF00620">
    <property type="entry name" value="RhoGAP"/>
    <property type="match status" value="1"/>
</dbReference>
<feature type="compositionally biased region" description="Polar residues" evidence="2">
    <location>
        <begin position="373"/>
        <end position="384"/>
    </location>
</feature>
<keyword evidence="5" id="KW-1185">Reference proteome</keyword>
<dbReference type="InterPro" id="IPR008936">
    <property type="entry name" value="Rho_GTPase_activation_prot"/>
</dbReference>
<feature type="compositionally biased region" description="Polar residues" evidence="2">
    <location>
        <begin position="73"/>
        <end position="83"/>
    </location>
</feature>
<feature type="region of interest" description="Disordered" evidence="2">
    <location>
        <begin position="73"/>
        <end position="97"/>
    </location>
</feature>
<dbReference type="SUPFAM" id="SSF48350">
    <property type="entry name" value="GTPase activation domain, GAP"/>
    <property type="match status" value="1"/>
</dbReference>
<feature type="domain" description="Rho-GAP" evidence="3">
    <location>
        <begin position="426"/>
        <end position="628"/>
    </location>
</feature>
<feature type="region of interest" description="Disordered" evidence="2">
    <location>
        <begin position="409"/>
        <end position="428"/>
    </location>
</feature>
<dbReference type="PANTHER" id="PTHR12635:SF7">
    <property type="entry name" value="RHO GTPASE ACTIVATING PROTEIN 6-RELATED"/>
    <property type="match status" value="1"/>
</dbReference>
<evidence type="ECO:0000313" key="4">
    <source>
        <dbReference type="EMBL" id="CAD5120202.1"/>
    </source>
</evidence>
<feature type="compositionally biased region" description="Low complexity" evidence="2">
    <location>
        <begin position="84"/>
        <end position="93"/>
    </location>
</feature>
<evidence type="ECO:0000313" key="5">
    <source>
        <dbReference type="Proteomes" id="UP000549394"/>
    </source>
</evidence>
<evidence type="ECO:0000256" key="1">
    <source>
        <dbReference type="ARBA" id="ARBA00022468"/>
    </source>
</evidence>
<feature type="compositionally biased region" description="Basic and acidic residues" evidence="2">
    <location>
        <begin position="718"/>
        <end position="732"/>
    </location>
</feature>
<dbReference type="GO" id="GO:0005096">
    <property type="term" value="F:GTPase activator activity"/>
    <property type="evidence" value="ECO:0007669"/>
    <property type="project" value="UniProtKB-KW"/>
</dbReference>
<dbReference type="PROSITE" id="PS50238">
    <property type="entry name" value="RHOGAP"/>
    <property type="match status" value="1"/>
</dbReference>
<feature type="compositionally biased region" description="Basic residues" evidence="2">
    <location>
        <begin position="314"/>
        <end position="326"/>
    </location>
</feature>
<reference evidence="4 5" key="1">
    <citation type="submission" date="2020-08" db="EMBL/GenBank/DDBJ databases">
        <authorList>
            <person name="Hejnol A."/>
        </authorList>
    </citation>
    <scope>NUCLEOTIDE SEQUENCE [LARGE SCALE GENOMIC DNA]</scope>
</reference>
<feature type="compositionally biased region" description="Low complexity" evidence="2">
    <location>
        <begin position="703"/>
        <end position="717"/>
    </location>
</feature>
<dbReference type="OrthoDB" id="10024839at2759"/>
<evidence type="ECO:0000259" key="3">
    <source>
        <dbReference type="PROSITE" id="PS50238"/>
    </source>
</evidence>
<proteinExistence type="predicted"/>
<dbReference type="GO" id="GO:0007165">
    <property type="term" value="P:signal transduction"/>
    <property type="evidence" value="ECO:0007669"/>
    <property type="project" value="InterPro"/>
</dbReference>
<dbReference type="EMBL" id="CAJFCJ010000012">
    <property type="protein sequence ID" value="CAD5120202.1"/>
    <property type="molecule type" value="Genomic_DNA"/>
</dbReference>
<keyword evidence="1" id="KW-0343">GTPase activation</keyword>
<dbReference type="SMART" id="SM00324">
    <property type="entry name" value="RhoGAP"/>
    <property type="match status" value="1"/>
</dbReference>
<comment type="caution">
    <text evidence="4">The sequence shown here is derived from an EMBL/GenBank/DDBJ whole genome shotgun (WGS) entry which is preliminary data.</text>
</comment>
<feature type="region of interest" description="Disordered" evidence="2">
    <location>
        <begin position="370"/>
        <end position="398"/>
    </location>
</feature>
<feature type="region of interest" description="Disordered" evidence="2">
    <location>
        <begin position="307"/>
        <end position="341"/>
    </location>
</feature>
<dbReference type="AlphaFoldDB" id="A0A7I8VVD8"/>
<feature type="compositionally biased region" description="Polar residues" evidence="2">
    <location>
        <begin position="9"/>
        <end position="27"/>
    </location>
</feature>
<name>A0A7I8VVD8_9ANNE</name>
<protein>
    <submittedName>
        <fullName evidence="4">DgyrCDS8775</fullName>
    </submittedName>
</protein>